<dbReference type="EMBL" id="AZHF01000002">
    <property type="protein sequence ID" value="OAA79464.1"/>
    <property type="molecule type" value="Genomic_DNA"/>
</dbReference>
<comment type="caution">
    <text evidence="3">The sequence shown here is derived from an EMBL/GenBank/DDBJ whole genome shotgun (WGS) entry which is preliminary data.</text>
</comment>
<dbReference type="PANTHER" id="PTHR22959:SF0">
    <property type="entry name" value="PARTNER OF Y14 AND MAGO"/>
    <property type="match status" value="1"/>
</dbReference>
<dbReference type="Proteomes" id="UP000076881">
    <property type="component" value="Unassembled WGS sequence"/>
</dbReference>
<dbReference type="Pfam" id="PF09282">
    <property type="entry name" value="Mago-bind"/>
    <property type="match status" value="1"/>
</dbReference>
<feature type="compositionally biased region" description="Basic and acidic residues" evidence="1">
    <location>
        <begin position="174"/>
        <end position="184"/>
    </location>
</feature>
<dbReference type="AlphaFoldDB" id="A0A168IN73"/>
<keyword evidence="4" id="KW-1185">Reference proteome</keyword>
<evidence type="ECO:0000256" key="1">
    <source>
        <dbReference type="SAM" id="MobiDB-lite"/>
    </source>
</evidence>
<dbReference type="OrthoDB" id="21625at2759"/>
<dbReference type="InterPro" id="IPR015362">
    <property type="entry name" value="WIBG_mago-bd"/>
</dbReference>
<feature type="compositionally biased region" description="Basic residues" evidence="1">
    <location>
        <begin position="117"/>
        <end position="127"/>
    </location>
</feature>
<dbReference type="GO" id="GO:0003723">
    <property type="term" value="F:RNA binding"/>
    <property type="evidence" value="ECO:0007669"/>
    <property type="project" value="TreeGrafter"/>
</dbReference>
<dbReference type="GO" id="GO:0035145">
    <property type="term" value="C:exon-exon junction complex"/>
    <property type="evidence" value="ECO:0007669"/>
    <property type="project" value="TreeGrafter"/>
</dbReference>
<gene>
    <name evidence="3" type="ORF">LEL_02950</name>
</gene>
<name>A0A168IN73_CORDF</name>
<reference evidence="3 4" key="1">
    <citation type="journal article" date="2016" name="Genome Biol. Evol.">
        <title>Divergent and convergent evolution of fungal pathogenicity.</title>
        <authorList>
            <person name="Shang Y."/>
            <person name="Xiao G."/>
            <person name="Zheng P."/>
            <person name="Cen K."/>
            <person name="Zhan S."/>
            <person name="Wang C."/>
        </authorList>
    </citation>
    <scope>NUCLEOTIDE SEQUENCE [LARGE SCALE GENOMIC DNA]</scope>
    <source>
        <strain evidence="3 4">RCEF 1005</strain>
    </source>
</reference>
<sequence>MPPTTNSGIVTDATSGERHIPESVRPDGTTRKAIKIRPGFRPVEDVELYRARNAVAQRERRRVGIPGVEAPKDENTRVPDASSPSKDTNRSTPLSWRRDDGNTSTTPAPSTSASNKNAKRREARRKAKSTDLGDTSPLEGIESLEKTETPQAEEVDREIEREKKARNLKKKLKQAKDLKTKKDEGQGLLPEQVAKVIKISELIRELNALGFHDESEVKKDAEPACNKGIASR</sequence>
<accession>A0A168IN73</accession>
<dbReference type="InterPro" id="IPR039333">
    <property type="entry name" value="PYM1"/>
</dbReference>
<evidence type="ECO:0000259" key="2">
    <source>
        <dbReference type="SMART" id="SM01273"/>
    </source>
</evidence>
<proteinExistence type="predicted"/>
<feature type="region of interest" description="Disordered" evidence="1">
    <location>
        <begin position="1"/>
        <end position="184"/>
    </location>
</feature>
<protein>
    <submittedName>
        <fullName evidence="3">Exon junction complex, Pym</fullName>
    </submittedName>
</protein>
<feature type="compositionally biased region" description="Low complexity" evidence="1">
    <location>
        <begin position="103"/>
        <end position="116"/>
    </location>
</feature>
<dbReference type="SUPFAM" id="SSF101931">
    <property type="entry name" value="Pym (Within the bgcn gene intron protein, WIBG), N-terminal domain"/>
    <property type="match status" value="1"/>
</dbReference>
<feature type="compositionally biased region" description="Polar residues" evidence="1">
    <location>
        <begin position="1"/>
        <end position="14"/>
    </location>
</feature>
<dbReference type="PANTHER" id="PTHR22959">
    <property type="entry name" value="PYM PROTEIN"/>
    <property type="match status" value="1"/>
</dbReference>
<feature type="compositionally biased region" description="Basic and acidic residues" evidence="1">
    <location>
        <begin position="15"/>
        <end position="30"/>
    </location>
</feature>
<dbReference type="STRING" id="1081108.A0A168IN73"/>
<organism evidence="3 4">
    <name type="scientific">Akanthomyces lecanii RCEF 1005</name>
    <dbReference type="NCBI Taxonomy" id="1081108"/>
    <lineage>
        <taxon>Eukaryota</taxon>
        <taxon>Fungi</taxon>
        <taxon>Dikarya</taxon>
        <taxon>Ascomycota</taxon>
        <taxon>Pezizomycotina</taxon>
        <taxon>Sordariomycetes</taxon>
        <taxon>Hypocreomycetidae</taxon>
        <taxon>Hypocreales</taxon>
        <taxon>Cordycipitaceae</taxon>
        <taxon>Akanthomyces</taxon>
        <taxon>Cordyceps confragosa</taxon>
    </lineage>
</organism>
<feature type="domain" description="WIBG Mago-binding" evidence="2">
    <location>
        <begin position="16"/>
        <end position="42"/>
    </location>
</feature>
<dbReference type="SMART" id="SM01273">
    <property type="entry name" value="Mago-bind"/>
    <property type="match status" value="1"/>
</dbReference>
<evidence type="ECO:0000313" key="4">
    <source>
        <dbReference type="Proteomes" id="UP000076881"/>
    </source>
</evidence>
<dbReference type="InterPro" id="IPR036348">
    <property type="entry name" value="WIBG_N_sf"/>
</dbReference>
<dbReference type="GO" id="GO:0005737">
    <property type="term" value="C:cytoplasm"/>
    <property type="evidence" value="ECO:0007669"/>
    <property type="project" value="TreeGrafter"/>
</dbReference>
<dbReference type="GO" id="GO:1903259">
    <property type="term" value="P:exon-exon junction complex disassembly"/>
    <property type="evidence" value="ECO:0007669"/>
    <property type="project" value="InterPro"/>
</dbReference>
<feature type="compositionally biased region" description="Polar residues" evidence="1">
    <location>
        <begin position="82"/>
        <end position="94"/>
    </location>
</feature>
<evidence type="ECO:0000313" key="3">
    <source>
        <dbReference type="EMBL" id="OAA79464.1"/>
    </source>
</evidence>